<accession>A0A5B7GQF5</accession>
<dbReference type="AlphaFoldDB" id="A0A5B7GQF5"/>
<comment type="caution">
    <text evidence="2">The sequence shown here is derived from an EMBL/GenBank/DDBJ whole genome shotgun (WGS) entry which is preliminary data.</text>
</comment>
<protein>
    <submittedName>
        <fullName evidence="2">Uncharacterized protein</fullName>
    </submittedName>
</protein>
<proteinExistence type="predicted"/>
<dbReference type="EMBL" id="VSRR010019615">
    <property type="protein sequence ID" value="MPC62391.1"/>
    <property type="molecule type" value="Genomic_DNA"/>
</dbReference>
<name>A0A5B7GQF5_PORTR</name>
<organism evidence="2 3">
    <name type="scientific">Portunus trituberculatus</name>
    <name type="common">Swimming crab</name>
    <name type="synonym">Neptunus trituberculatus</name>
    <dbReference type="NCBI Taxonomy" id="210409"/>
    <lineage>
        <taxon>Eukaryota</taxon>
        <taxon>Metazoa</taxon>
        <taxon>Ecdysozoa</taxon>
        <taxon>Arthropoda</taxon>
        <taxon>Crustacea</taxon>
        <taxon>Multicrustacea</taxon>
        <taxon>Malacostraca</taxon>
        <taxon>Eumalacostraca</taxon>
        <taxon>Eucarida</taxon>
        <taxon>Decapoda</taxon>
        <taxon>Pleocyemata</taxon>
        <taxon>Brachyura</taxon>
        <taxon>Eubrachyura</taxon>
        <taxon>Portunoidea</taxon>
        <taxon>Portunidae</taxon>
        <taxon>Portuninae</taxon>
        <taxon>Portunus</taxon>
    </lineage>
</organism>
<sequence length="285" mass="29757">MQVWRRGGGSGGVAVGDGEGVGAVGGGWHLWVVHVAVVQEVEPHHLGGLGQQTPPAGGVGQQGVSRRLQVAATLAAAAHLVGAQLAGPHVGRAGAVHELHFHVQLEAEGTAARRVLKRKVEGRGVEDEQQVRPAGSDAAEGRAALAQRGQHGGAGRAAVISHEVRRVAVLDVDEVRVALPHADERHLAVRHSRLADVEVAGEVTRVHAGEVRGLHLAVLLVAVLEDSVAERVRHVLAAVLGAVRKRYDSRSMTESCGEKAAGPSLVPSSNLVNTRIMRLTAEVSE</sequence>
<feature type="region of interest" description="Disordered" evidence="1">
    <location>
        <begin position="122"/>
        <end position="150"/>
    </location>
</feature>
<dbReference type="Proteomes" id="UP000324222">
    <property type="component" value="Unassembled WGS sequence"/>
</dbReference>
<keyword evidence="3" id="KW-1185">Reference proteome</keyword>
<reference evidence="2 3" key="1">
    <citation type="submission" date="2019-05" db="EMBL/GenBank/DDBJ databases">
        <title>Another draft genome of Portunus trituberculatus and its Hox gene families provides insights of decapod evolution.</title>
        <authorList>
            <person name="Jeong J.-H."/>
            <person name="Song I."/>
            <person name="Kim S."/>
            <person name="Choi T."/>
            <person name="Kim D."/>
            <person name="Ryu S."/>
            <person name="Kim W."/>
        </authorList>
    </citation>
    <scope>NUCLEOTIDE SEQUENCE [LARGE SCALE GENOMIC DNA]</scope>
    <source>
        <tissue evidence="2">Muscle</tissue>
    </source>
</reference>
<gene>
    <name evidence="2" type="ORF">E2C01_056475</name>
</gene>
<evidence type="ECO:0000313" key="3">
    <source>
        <dbReference type="Proteomes" id="UP000324222"/>
    </source>
</evidence>
<evidence type="ECO:0000256" key="1">
    <source>
        <dbReference type="SAM" id="MobiDB-lite"/>
    </source>
</evidence>
<evidence type="ECO:0000313" key="2">
    <source>
        <dbReference type="EMBL" id="MPC62391.1"/>
    </source>
</evidence>